<dbReference type="Proteomes" id="UP001595816">
    <property type="component" value="Unassembled WGS sequence"/>
</dbReference>
<keyword evidence="3" id="KW-1185">Reference proteome</keyword>
<dbReference type="InterPro" id="IPR010296">
    <property type="entry name" value="DUF899_thioredox"/>
</dbReference>
<dbReference type="Pfam" id="PF05988">
    <property type="entry name" value="DUF899"/>
    <property type="match status" value="1"/>
</dbReference>
<comment type="caution">
    <text evidence="2">The sequence shown here is derived from an EMBL/GenBank/DDBJ whole genome shotgun (WGS) entry which is preliminary data.</text>
</comment>
<reference evidence="3" key="1">
    <citation type="journal article" date="2019" name="Int. J. Syst. Evol. Microbiol.">
        <title>The Global Catalogue of Microorganisms (GCM) 10K type strain sequencing project: providing services to taxonomists for standard genome sequencing and annotation.</title>
        <authorList>
            <consortium name="The Broad Institute Genomics Platform"/>
            <consortium name="The Broad Institute Genome Sequencing Center for Infectious Disease"/>
            <person name="Wu L."/>
            <person name="Ma J."/>
        </authorList>
    </citation>
    <scope>NUCLEOTIDE SEQUENCE [LARGE SCALE GENOMIC DNA]</scope>
    <source>
        <strain evidence="3">CGMCC 4.7289</strain>
    </source>
</reference>
<gene>
    <name evidence="2" type="ORF">ACFOZ4_12995</name>
</gene>
<feature type="region of interest" description="Disordered" evidence="1">
    <location>
        <begin position="28"/>
        <end position="54"/>
    </location>
</feature>
<dbReference type="EMBL" id="JBHSAY010000006">
    <property type="protein sequence ID" value="MFC4131520.1"/>
    <property type="molecule type" value="Genomic_DNA"/>
</dbReference>
<evidence type="ECO:0000313" key="2">
    <source>
        <dbReference type="EMBL" id="MFC4131520.1"/>
    </source>
</evidence>
<sequence length="54" mass="6156">MSLPEIVSRDEWLAARVDLLAREKEVTRQRDALNADRRERTAHGGAGLDRRRAA</sequence>
<evidence type="ECO:0000256" key="1">
    <source>
        <dbReference type="SAM" id="MobiDB-lite"/>
    </source>
</evidence>
<accession>A0ABV8LKL5</accession>
<protein>
    <submittedName>
        <fullName evidence="2">DUF899 family protein</fullName>
    </submittedName>
</protein>
<evidence type="ECO:0000313" key="3">
    <source>
        <dbReference type="Proteomes" id="UP001595816"/>
    </source>
</evidence>
<proteinExistence type="predicted"/>
<name>A0ABV8LKL5_9ACTN</name>
<dbReference type="RefSeq" id="WP_372502857.1">
    <property type="nucleotide sequence ID" value="NZ_JAMZDZ010000001.1"/>
</dbReference>
<organism evidence="2 3">
    <name type="scientific">Hamadaea flava</name>
    <dbReference type="NCBI Taxonomy" id="1742688"/>
    <lineage>
        <taxon>Bacteria</taxon>
        <taxon>Bacillati</taxon>
        <taxon>Actinomycetota</taxon>
        <taxon>Actinomycetes</taxon>
        <taxon>Micromonosporales</taxon>
        <taxon>Micromonosporaceae</taxon>
        <taxon>Hamadaea</taxon>
    </lineage>
</organism>